<dbReference type="Proteomes" id="UP000674143">
    <property type="component" value="Unassembled WGS sequence"/>
</dbReference>
<reference evidence="2" key="1">
    <citation type="journal article" date="2021" name="Microbiol. Resour. Announc.">
        <title>LGAAP: Leishmaniinae Genome Assembly and Annotation Pipeline.</title>
        <authorList>
            <person name="Almutairi H."/>
            <person name="Urbaniak M.D."/>
            <person name="Bates M.D."/>
            <person name="Jariyapan N."/>
            <person name="Kwakye-Nuako G."/>
            <person name="Thomaz-Soccol V."/>
            <person name="Al-Salem W.S."/>
            <person name="Dillon R.J."/>
            <person name="Bates P.A."/>
            <person name="Gatherer D."/>
        </authorList>
    </citation>
    <scope>NUCLEOTIDE SEQUENCE [LARGE SCALE GENOMIC DNA]</scope>
</reference>
<evidence type="ECO:0000313" key="2">
    <source>
        <dbReference type="Proteomes" id="UP000674143"/>
    </source>
</evidence>
<evidence type="ECO:0000313" key="1">
    <source>
        <dbReference type="EMBL" id="KAG5484877.1"/>
    </source>
</evidence>
<reference evidence="2" key="2">
    <citation type="journal article" date="2021" name="Sci. Data">
        <title>Chromosome-scale genome sequencing, assembly and annotation of six genomes from subfamily Leishmaniinae.</title>
        <authorList>
            <person name="Almutairi H."/>
            <person name="Urbaniak M.D."/>
            <person name="Bates M.D."/>
            <person name="Jariyapan N."/>
            <person name="Kwakye-Nuako G."/>
            <person name="Thomaz Soccol V."/>
            <person name="Al-Salem W.S."/>
            <person name="Dillon R.J."/>
            <person name="Bates P.A."/>
            <person name="Gatherer D."/>
        </authorList>
    </citation>
    <scope>NUCLEOTIDE SEQUENCE [LARGE SCALE GENOMIC DNA]</scope>
</reference>
<dbReference type="AlphaFoldDB" id="A0A836HEU5"/>
<gene>
    <name evidence="1" type="ORF">LSCM4_07649</name>
</gene>
<protein>
    <submittedName>
        <fullName evidence="1">Uncharacterized protein</fullName>
    </submittedName>
</protein>
<organism evidence="1 2">
    <name type="scientific">Leishmania orientalis</name>
    <dbReference type="NCBI Taxonomy" id="2249476"/>
    <lineage>
        <taxon>Eukaryota</taxon>
        <taxon>Discoba</taxon>
        <taxon>Euglenozoa</taxon>
        <taxon>Kinetoplastea</taxon>
        <taxon>Metakinetoplastina</taxon>
        <taxon>Trypanosomatida</taxon>
        <taxon>Trypanosomatidae</taxon>
        <taxon>Leishmaniinae</taxon>
        <taxon>Leishmania</taxon>
    </lineage>
</organism>
<accession>A0A836HEU5</accession>
<dbReference type="RefSeq" id="XP_067064989.1">
    <property type="nucleotide sequence ID" value="XM_067209529.1"/>
</dbReference>
<dbReference type="EMBL" id="JAFHLR010000012">
    <property type="protein sequence ID" value="KAG5484877.1"/>
    <property type="molecule type" value="Genomic_DNA"/>
</dbReference>
<proteinExistence type="predicted"/>
<keyword evidence="2" id="KW-1185">Reference proteome</keyword>
<dbReference type="GeneID" id="92363463"/>
<sequence length="96" mass="10217">MGRTIIRLGVKPGADGKEKCPTNSTDQPVSTEVALSRVTGEDGCVVDGTMLWAYLKRKYLTASGEGEHGLAELAAETASDSAPLDSKSIIYKDWSL</sequence>
<name>A0A836HEU5_9TRYP</name>
<comment type="caution">
    <text evidence="1">The sequence shown here is derived from an EMBL/GenBank/DDBJ whole genome shotgun (WGS) entry which is preliminary data.</text>
</comment>
<dbReference type="KEGG" id="loi:92363463"/>